<accession>A0A0K1NL01</accession>
<dbReference type="eggNOG" id="COG2207">
    <property type="taxonomic scope" value="Bacteria"/>
</dbReference>
<protein>
    <submittedName>
        <fullName evidence="3">Transcriptional regulator</fullName>
    </submittedName>
</protein>
<reference evidence="3 5" key="1">
    <citation type="submission" date="2015-07" db="EMBL/GenBank/DDBJ databases">
        <authorList>
            <person name="Noorani M."/>
        </authorList>
    </citation>
    <scope>NUCLEOTIDE SEQUENCE [LARGE SCALE GENOMIC DNA]</scope>
    <source>
        <strain evidence="3 5">W1435</strain>
    </source>
</reference>
<evidence type="ECO:0000313" key="6">
    <source>
        <dbReference type="Proteomes" id="UP000682005"/>
    </source>
</evidence>
<evidence type="ECO:0000313" key="5">
    <source>
        <dbReference type="Proteomes" id="UP000060345"/>
    </source>
</evidence>
<organism evidence="3 5">
    <name type="scientific">Prevotella fusca JCM 17724</name>
    <dbReference type="NCBI Taxonomy" id="1236517"/>
    <lineage>
        <taxon>Bacteria</taxon>
        <taxon>Pseudomonadati</taxon>
        <taxon>Bacteroidota</taxon>
        <taxon>Bacteroidia</taxon>
        <taxon>Bacteroidales</taxon>
        <taxon>Prevotellaceae</taxon>
        <taxon>Prevotella</taxon>
    </lineage>
</organism>
<feature type="transmembrane region" description="Helical" evidence="1">
    <location>
        <begin position="206"/>
        <end position="227"/>
    </location>
</feature>
<dbReference type="GO" id="GO:0043565">
    <property type="term" value="F:sequence-specific DNA binding"/>
    <property type="evidence" value="ECO:0007669"/>
    <property type="project" value="InterPro"/>
</dbReference>
<feature type="transmembrane region" description="Helical" evidence="1">
    <location>
        <begin position="74"/>
        <end position="93"/>
    </location>
</feature>
<feature type="transmembrane region" description="Helical" evidence="1">
    <location>
        <begin position="137"/>
        <end position="160"/>
    </location>
</feature>
<dbReference type="InterPro" id="IPR018060">
    <property type="entry name" value="HTH_AraC"/>
</dbReference>
<dbReference type="OrthoDB" id="1061075at2"/>
<feature type="transmembrane region" description="Helical" evidence="1">
    <location>
        <begin position="6"/>
        <end position="24"/>
    </location>
</feature>
<keyword evidence="1" id="KW-1133">Transmembrane helix</keyword>
<evidence type="ECO:0000313" key="4">
    <source>
        <dbReference type="EMBL" id="QUB86991.1"/>
    </source>
</evidence>
<dbReference type="Gene3D" id="1.10.10.60">
    <property type="entry name" value="Homeodomain-like"/>
    <property type="match status" value="1"/>
</dbReference>
<reference evidence="4 6" key="2">
    <citation type="submission" date="2021-03" db="EMBL/GenBank/DDBJ databases">
        <title>Human Oral Microbial Genomes.</title>
        <authorList>
            <person name="Johnston C.D."/>
            <person name="Chen T."/>
            <person name="Dewhirst F.E."/>
        </authorList>
    </citation>
    <scope>NUCLEOTIDE SEQUENCE [LARGE SCALE GENOMIC DNA]</scope>
    <source>
        <strain evidence="4 6">W1435</strain>
    </source>
</reference>
<evidence type="ECO:0000259" key="2">
    <source>
        <dbReference type="PROSITE" id="PS01124"/>
    </source>
</evidence>
<name>A0A0K1NL01_9BACT</name>
<feature type="transmembrane region" description="Helical" evidence="1">
    <location>
        <begin position="105"/>
        <end position="125"/>
    </location>
</feature>
<dbReference type="EMBL" id="CP072370">
    <property type="protein sequence ID" value="QUB86991.1"/>
    <property type="molecule type" value="Genomic_DNA"/>
</dbReference>
<gene>
    <name evidence="3" type="ORF">ADJ77_06070</name>
    <name evidence="4" type="ORF">J5A51_05780</name>
</gene>
<keyword evidence="1" id="KW-0472">Membrane</keyword>
<feature type="domain" description="HTH araC/xylS-type" evidence="2">
    <location>
        <begin position="274"/>
        <end position="357"/>
    </location>
</feature>
<dbReference type="AlphaFoldDB" id="A0A0K1NL01"/>
<dbReference type="EMBL" id="CP012074">
    <property type="protein sequence ID" value="AKU69361.1"/>
    <property type="molecule type" value="Genomic_DNA"/>
</dbReference>
<feature type="transmembrane region" description="Helical" evidence="1">
    <location>
        <begin position="181"/>
        <end position="200"/>
    </location>
</feature>
<dbReference type="SMART" id="SM00342">
    <property type="entry name" value="HTH_ARAC"/>
    <property type="match status" value="1"/>
</dbReference>
<evidence type="ECO:0000256" key="1">
    <source>
        <dbReference type="SAM" id="Phobius"/>
    </source>
</evidence>
<dbReference type="GO" id="GO:0003700">
    <property type="term" value="F:DNA-binding transcription factor activity"/>
    <property type="evidence" value="ECO:0007669"/>
    <property type="project" value="InterPro"/>
</dbReference>
<evidence type="ECO:0000313" key="3">
    <source>
        <dbReference type="EMBL" id="AKU69361.1"/>
    </source>
</evidence>
<dbReference type="KEGG" id="pfus:ADJ77_06070"/>
<proteinExistence type="predicted"/>
<keyword evidence="6" id="KW-1185">Reference proteome</keyword>
<dbReference type="Proteomes" id="UP000060345">
    <property type="component" value="Chromosome 1"/>
</dbReference>
<keyword evidence="1" id="KW-0812">Transmembrane</keyword>
<dbReference type="PROSITE" id="PS01124">
    <property type="entry name" value="HTH_ARAC_FAMILY_2"/>
    <property type="match status" value="1"/>
</dbReference>
<dbReference type="Proteomes" id="UP000682005">
    <property type="component" value="Chromosome 1"/>
</dbReference>
<sequence length="376" mass="43754">MDYTLLYSLGCFSYILSSIFFAVIRWGHVCHPYQKYSCSFFPARIMSLYFFLFSILMLPYVFNPLNAEAWVLVKNYGILVIPTAWILLLYRYFDISAYKHKQHWLRLMASIPMLIVLLQFVLTVIPGEISGQQSLQITSISIVFGALLFAYLIYLTFWLNRMVNEKNQDNYSNEEEFPVHLASHLIWQPLAYTSAYWIIIFTDSRLMRAGFDFLLTGWNLWLLLAVLHPGHISKDAMQKLDGMIAMYIQRKNLVPLSDSLIEEEKDSLSRECINRIKADILEIIEQKKGFLNPHLTLAAVASQTDYGRTYVSKVFKQEFGGFYNYINRLRLDYAARYAQEHPEANQDEIACHSGFSSRVSQWRAADRLAKNEESNI</sequence>
<dbReference type="STRING" id="1236517.ADJ77_06070"/>
<feature type="transmembrane region" description="Helical" evidence="1">
    <location>
        <begin position="45"/>
        <end position="62"/>
    </location>
</feature>